<dbReference type="EMBL" id="BGPR01021211">
    <property type="protein sequence ID" value="GBN86283.1"/>
    <property type="molecule type" value="Genomic_DNA"/>
</dbReference>
<proteinExistence type="predicted"/>
<sequence length="99" mass="10794">MPNVQTHNGCFFTNQIRSVLLYKRALPSSAIKPCPPCQSQRSASLISEVGGATCASRRILEAREGMGVGCSGKVTEKRKTGYPRPAIRRRCVPSSEWGN</sequence>
<gene>
    <name evidence="1" type="ORF">AVEN_7308_1</name>
</gene>
<reference evidence="1 2" key="1">
    <citation type="journal article" date="2019" name="Sci. Rep.">
        <title>Orb-weaving spider Araneus ventricosus genome elucidates the spidroin gene catalogue.</title>
        <authorList>
            <person name="Kono N."/>
            <person name="Nakamura H."/>
            <person name="Ohtoshi R."/>
            <person name="Moran D.A.P."/>
            <person name="Shinohara A."/>
            <person name="Yoshida Y."/>
            <person name="Fujiwara M."/>
            <person name="Mori M."/>
            <person name="Tomita M."/>
            <person name="Arakawa K."/>
        </authorList>
    </citation>
    <scope>NUCLEOTIDE SEQUENCE [LARGE SCALE GENOMIC DNA]</scope>
</reference>
<name>A0A4Y2SER3_ARAVE</name>
<organism evidence="1 2">
    <name type="scientific">Araneus ventricosus</name>
    <name type="common">Orbweaver spider</name>
    <name type="synonym">Epeira ventricosa</name>
    <dbReference type="NCBI Taxonomy" id="182803"/>
    <lineage>
        <taxon>Eukaryota</taxon>
        <taxon>Metazoa</taxon>
        <taxon>Ecdysozoa</taxon>
        <taxon>Arthropoda</taxon>
        <taxon>Chelicerata</taxon>
        <taxon>Arachnida</taxon>
        <taxon>Araneae</taxon>
        <taxon>Araneomorphae</taxon>
        <taxon>Entelegynae</taxon>
        <taxon>Araneoidea</taxon>
        <taxon>Araneidae</taxon>
        <taxon>Araneus</taxon>
    </lineage>
</organism>
<keyword evidence="2" id="KW-1185">Reference proteome</keyword>
<comment type="caution">
    <text evidence="1">The sequence shown here is derived from an EMBL/GenBank/DDBJ whole genome shotgun (WGS) entry which is preliminary data.</text>
</comment>
<dbReference type="AlphaFoldDB" id="A0A4Y2SER3"/>
<accession>A0A4Y2SER3</accession>
<evidence type="ECO:0000313" key="2">
    <source>
        <dbReference type="Proteomes" id="UP000499080"/>
    </source>
</evidence>
<dbReference type="Proteomes" id="UP000499080">
    <property type="component" value="Unassembled WGS sequence"/>
</dbReference>
<evidence type="ECO:0000313" key="1">
    <source>
        <dbReference type="EMBL" id="GBN86283.1"/>
    </source>
</evidence>
<protein>
    <submittedName>
        <fullName evidence="1">Uncharacterized protein</fullName>
    </submittedName>
</protein>